<comment type="catalytic activity">
    <reaction evidence="8">
        <text>L-threonyl-[protein] + ATP = O-phospho-L-threonyl-[protein] + ADP + H(+)</text>
        <dbReference type="Rhea" id="RHEA:46608"/>
        <dbReference type="Rhea" id="RHEA-COMP:11060"/>
        <dbReference type="Rhea" id="RHEA-COMP:11605"/>
        <dbReference type="ChEBI" id="CHEBI:15378"/>
        <dbReference type="ChEBI" id="CHEBI:30013"/>
        <dbReference type="ChEBI" id="CHEBI:30616"/>
        <dbReference type="ChEBI" id="CHEBI:61977"/>
        <dbReference type="ChEBI" id="CHEBI:456216"/>
        <dbReference type="EC" id="2.7.11.21"/>
    </reaction>
</comment>
<keyword evidence="2 8" id="KW-0808">Transferase</keyword>
<evidence type="ECO:0000256" key="2">
    <source>
        <dbReference type="ARBA" id="ARBA00022679"/>
    </source>
</evidence>
<keyword evidence="3" id="KW-0677">Repeat</keyword>
<dbReference type="AlphaFoldDB" id="A0A1J4JNL1"/>
<keyword evidence="5 8" id="KW-0418">Kinase</keyword>
<dbReference type="GO" id="GO:0004674">
    <property type="term" value="F:protein serine/threonine kinase activity"/>
    <property type="evidence" value="ECO:0007669"/>
    <property type="project" value="UniProtKB-KW"/>
</dbReference>
<dbReference type="Gene3D" id="3.30.1120.30">
    <property type="entry name" value="POLO box domain"/>
    <property type="match status" value="2"/>
</dbReference>
<evidence type="ECO:0000256" key="6">
    <source>
        <dbReference type="ARBA" id="ARBA00022840"/>
    </source>
</evidence>
<dbReference type="GO" id="GO:0005524">
    <property type="term" value="F:ATP binding"/>
    <property type="evidence" value="ECO:0007669"/>
    <property type="project" value="UniProtKB-UniRule"/>
</dbReference>
<dbReference type="GeneID" id="94843232"/>
<evidence type="ECO:0000256" key="7">
    <source>
        <dbReference type="PROSITE-ProRule" id="PRU10141"/>
    </source>
</evidence>
<evidence type="ECO:0000313" key="11">
    <source>
        <dbReference type="EMBL" id="OHT00719.1"/>
    </source>
</evidence>
<name>A0A1J4JNL1_9EUKA</name>
<dbReference type="SUPFAM" id="SSF56112">
    <property type="entry name" value="Protein kinase-like (PK-like)"/>
    <property type="match status" value="1"/>
</dbReference>
<feature type="domain" description="Protein kinase" evidence="9">
    <location>
        <begin position="25"/>
        <end position="278"/>
    </location>
</feature>
<dbReference type="Proteomes" id="UP000179807">
    <property type="component" value="Unassembled WGS sequence"/>
</dbReference>
<sequence>MAEDAPPEVPPVLVRKTRSGEEIRYEIGNRVGKGGFGSVYYATELPANRPTAIKCIWKNHFSDPKKKQKIITEIEIHRSLRHRNIVEFRCVFQDEEYVYFALEYCPGGNVLELLKKSTPFSESQTANITRQILEALVYLHKNGIVHHDIKLQNFLIDSNGSIKLCDFGLSVRLTDDVKHSISGTPGYIPPEVVFSKDKPTPAIDTWSMGVAVFLMLTGKQPFQSHDKKETFSRIKHVKYAWPAKPIVSETAKSFVTAVLRREPEERPSSQNLLFHPFIKQSEQKQPQVLKTVPRSVSFNGGFQSLEDSLPAPITLPNYTVRIWWDYSAKYGLAYLLHNGICGACFNDATRMVFDKHETFVQYYDSPHPEKMEVIPIENMNSEHHLNKKLLLIQHFAKELKSRIDDNSDSFGVREPEQKEDTHPMGHVKYWSRTKDGILFRFDNRDIQANFKDHTKLIIESQTKDLYYDDTNTIALLNLNDLSDRAKYHEVRKRFKIVKEMAAHLV</sequence>
<dbReference type="EC" id="2.7.11.21" evidence="8"/>
<organism evidence="11 12">
    <name type="scientific">Tritrichomonas foetus</name>
    <dbReference type="NCBI Taxonomy" id="1144522"/>
    <lineage>
        <taxon>Eukaryota</taxon>
        <taxon>Metamonada</taxon>
        <taxon>Parabasalia</taxon>
        <taxon>Tritrichomonadida</taxon>
        <taxon>Tritrichomonadidae</taxon>
        <taxon>Tritrichomonas</taxon>
    </lineage>
</organism>
<keyword evidence="1 8" id="KW-0723">Serine/threonine-protein kinase</keyword>
<dbReference type="InterPro" id="IPR011009">
    <property type="entry name" value="Kinase-like_dom_sf"/>
</dbReference>
<proteinExistence type="inferred from homology"/>
<dbReference type="FunFam" id="1.10.510.10:FF:000571">
    <property type="entry name" value="Maternal embryonic leucine zipper kinase"/>
    <property type="match status" value="1"/>
</dbReference>
<protein>
    <recommendedName>
        <fullName evidence="8">Serine/threonine-protein kinase PLK</fullName>
        <ecNumber evidence="8">2.7.11.21</ecNumber>
    </recommendedName>
    <alternativeName>
        <fullName evidence="8">Polo-like kinase</fullName>
    </alternativeName>
</protein>
<comment type="similarity">
    <text evidence="8">Belongs to the protein kinase superfamily. Ser/Thr protein kinase family. CDC5/Polo subfamily.</text>
</comment>
<dbReference type="InterPro" id="IPR008271">
    <property type="entry name" value="Ser/Thr_kinase_AS"/>
</dbReference>
<dbReference type="InterPro" id="IPR017441">
    <property type="entry name" value="Protein_kinase_ATP_BS"/>
</dbReference>
<gene>
    <name evidence="11" type="ORF">TRFO_32487</name>
</gene>
<evidence type="ECO:0000256" key="3">
    <source>
        <dbReference type="ARBA" id="ARBA00022737"/>
    </source>
</evidence>
<feature type="domain" description="POLO box" evidence="10">
    <location>
        <begin position="319"/>
        <end position="401"/>
    </location>
</feature>
<reference evidence="11" key="1">
    <citation type="submission" date="2016-10" db="EMBL/GenBank/DDBJ databases">
        <authorList>
            <person name="Benchimol M."/>
            <person name="Almeida L.G."/>
            <person name="Vasconcelos A.T."/>
            <person name="Perreira-Neves A."/>
            <person name="Rosa I.A."/>
            <person name="Tasca T."/>
            <person name="Bogo M.R."/>
            <person name="de Souza W."/>
        </authorList>
    </citation>
    <scope>NUCLEOTIDE SEQUENCE [LARGE SCALE GENOMIC DNA]</scope>
    <source>
        <strain evidence="11">K</strain>
    </source>
</reference>
<feature type="domain" description="POLO box" evidence="10">
    <location>
        <begin position="426"/>
        <end position="505"/>
    </location>
</feature>
<evidence type="ECO:0000256" key="5">
    <source>
        <dbReference type="ARBA" id="ARBA00022777"/>
    </source>
</evidence>
<dbReference type="CDD" id="cd13118">
    <property type="entry name" value="POLO_box_1"/>
    <property type="match status" value="1"/>
</dbReference>
<dbReference type="CDD" id="cd13117">
    <property type="entry name" value="POLO_box_2"/>
    <property type="match status" value="1"/>
</dbReference>
<dbReference type="SUPFAM" id="SSF82615">
    <property type="entry name" value="Polo-box domain"/>
    <property type="match status" value="2"/>
</dbReference>
<dbReference type="GO" id="GO:0005634">
    <property type="term" value="C:nucleus"/>
    <property type="evidence" value="ECO:0007669"/>
    <property type="project" value="TreeGrafter"/>
</dbReference>
<accession>A0A1J4JNL1</accession>
<dbReference type="InterPro" id="IPR000959">
    <property type="entry name" value="POLO_box_dom"/>
</dbReference>
<dbReference type="Gene3D" id="1.10.510.10">
    <property type="entry name" value="Transferase(Phosphotransferase) domain 1"/>
    <property type="match status" value="1"/>
</dbReference>
<keyword evidence="12" id="KW-1185">Reference proteome</keyword>
<feature type="binding site" evidence="7">
    <location>
        <position position="54"/>
    </location>
    <ligand>
        <name>ATP</name>
        <dbReference type="ChEBI" id="CHEBI:30616"/>
    </ligand>
</feature>
<dbReference type="FunFam" id="3.30.200.20:FF:000042">
    <property type="entry name" value="Aurora kinase A"/>
    <property type="match status" value="1"/>
</dbReference>
<dbReference type="PROSITE" id="PS00107">
    <property type="entry name" value="PROTEIN_KINASE_ATP"/>
    <property type="match status" value="1"/>
</dbReference>
<dbReference type="InterPro" id="IPR033695">
    <property type="entry name" value="POLO_box_2"/>
</dbReference>
<dbReference type="PROSITE" id="PS00108">
    <property type="entry name" value="PROTEIN_KINASE_ST"/>
    <property type="match status" value="1"/>
</dbReference>
<dbReference type="OrthoDB" id="408964at2759"/>
<dbReference type="VEuPathDB" id="TrichDB:TRFO_32487"/>
<dbReference type="Pfam" id="PF00069">
    <property type="entry name" value="Pkinase"/>
    <property type="match status" value="1"/>
</dbReference>
<dbReference type="InterPro" id="IPR033701">
    <property type="entry name" value="POLO_box_1"/>
</dbReference>
<dbReference type="InterPro" id="IPR000719">
    <property type="entry name" value="Prot_kinase_dom"/>
</dbReference>
<dbReference type="PROSITE" id="PS50078">
    <property type="entry name" value="POLO_BOX"/>
    <property type="match status" value="2"/>
</dbReference>
<keyword evidence="4 7" id="KW-0547">Nucleotide-binding</keyword>
<dbReference type="PANTHER" id="PTHR24345:SF0">
    <property type="entry name" value="CELL CYCLE SERINE_THREONINE-PROTEIN KINASE CDC5_MSD2"/>
    <property type="match status" value="1"/>
</dbReference>
<dbReference type="PANTHER" id="PTHR24345">
    <property type="entry name" value="SERINE/THREONINE-PROTEIN KINASE PLK"/>
    <property type="match status" value="1"/>
</dbReference>
<evidence type="ECO:0000256" key="1">
    <source>
        <dbReference type="ARBA" id="ARBA00022527"/>
    </source>
</evidence>
<dbReference type="SMART" id="SM00220">
    <property type="entry name" value="S_TKc"/>
    <property type="match status" value="1"/>
</dbReference>
<evidence type="ECO:0000256" key="4">
    <source>
        <dbReference type="ARBA" id="ARBA00022741"/>
    </source>
</evidence>
<evidence type="ECO:0000256" key="8">
    <source>
        <dbReference type="RuleBase" id="RU361162"/>
    </source>
</evidence>
<dbReference type="Pfam" id="PF00659">
    <property type="entry name" value="POLO_box"/>
    <property type="match status" value="2"/>
</dbReference>
<evidence type="ECO:0000259" key="10">
    <source>
        <dbReference type="PROSITE" id="PS50078"/>
    </source>
</evidence>
<dbReference type="EMBL" id="MLAK01000941">
    <property type="protein sequence ID" value="OHT00719.1"/>
    <property type="molecule type" value="Genomic_DNA"/>
</dbReference>
<dbReference type="RefSeq" id="XP_068353855.1">
    <property type="nucleotide sequence ID" value="XM_068508528.1"/>
</dbReference>
<dbReference type="InterPro" id="IPR036947">
    <property type="entry name" value="POLO_box_dom_sf"/>
</dbReference>
<keyword evidence="6 7" id="KW-0067">ATP-binding</keyword>
<comment type="caution">
    <text evidence="11">The sequence shown here is derived from an EMBL/GenBank/DDBJ whole genome shotgun (WGS) entry which is preliminary data.</text>
</comment>
<evidence type="ECO:0000313" key="12">
    <source>
        <dbReference type="Proteomes" id="UP000179807"/>
    </source>
</evidence>
<dbReference type="PROSITE" id="PS50011">
    <property type="entry name" value="PROTEIN_KINASE_DOM"/>
    <property type="match status" value="1"/>
</dbReference>
<evidence type="ECO:0000259" key="9">
    <source>
        <dbReference type="PROSITE" id="PS50011"/>
    </source>
</evidence>